<feature type="compositionally biased region" description="Basic and acidic residues" evidence="1">
    <location>
        <begin position="34"/>
        <end position="50"/>
    </location>
</feature>
<keyword evidence="3" id="KW-1185">Reference proteome</keyword>
<name>A0A7X1NHJ1_9BURK</name>
<reference evidence="2 3" key="1">
    <citation type="submission" date="2019-10" db="EMBL/GenBank/DDBJ databases">
        <title>Paraburkholderia sp. isolated from nodules of Mimosa pudica from Brazilian Atlantic Forest soils.</title>
        <authorList>
            <person name="Paulitsch F."/>
            <person name="Hungria M."/>
            <person name="Dall'Agnol R."/>
        </authorList>
    </citation>
    <scope>NUCLEOTIDE SEQUENCE [LARGE SCALE GENOMIC DNA]</scope>
    <source>
        <strain evidence="2 3">CNPSo 3157</strain>
    </source>
</reference>
<evidence type="ECO:0000256" key="1">
    <source>
        <dbReference type="SAM" id="MobiDB-lite"/>
    </source>
</evidence>
<feature type="region of interest" description="Disordered" evidence="1">
    <location>
        <begin position="25"/>
        <end position="50"/>
    </location>
</feature>
<sequence>MSMNLAAFYRHAVFEPLEAARHRLHARPRRVAARQKETHDKDMHDRLSPRDDAERLERIAAYARAGYFNMGYTLDMFYMIGEIEPE</sequence>
<dbReference type="Proteomes" id="UP000484381">
    <property type="component" value="Unassembled WGS sequence"/>
</dbReference>
<comment type="caution">
    <text evidence="2">The sequence shown here is derived from an EMBL/GenBank/DDBJ whole genome shotgun (WGS) entry which is preliminary data.</text>
</comment>
<evidence type="ECO:0000313" key="2">
    <source>
        <dbReference type="EMBL" id="MPW22130.1"/>
    </source>
</evidence>
<protein>
    <submittedName>
        <fullName evidence="2">Uncharacterized protein</fullName>
    </submittedName>
</protein>
<gene>
    <name evidence="2" type="ORF">GCT13_36165</name>
</gene>
<accession>A0A7X1NHJ1</accession>
<dbReference type="AlphaFoldDB" id="A0A7X1NHJ1"/>
<proteinExistence type="predicted"/>
<dbReference type="EMBL" id="WHNP01000058">
    <property type="protein sequence ID" value="MPW22130.1"/>
    <property type="molecule type" value="Genomic_DNA"/>
</dbReference>
<dbReference type="RefSeq" id="WP_152766581.1">
    <property type="nucleotide sequence ID" value="NZ_WHNP01000058.1"/>
</dbReference>
<evidence type="ECO:0000313" key="3">
    <source>
        <dbReference type="Proteomes" id="UP000484381"/>
    </source>
</evidence>
<organism evidence="2 3">
    <name type="scientific">Paraburkholderia franconis</name>
    <dbReference type="NCBI Taxonomy" id="2654983"/>
    <lineage>
        <taxon>Bacteria</taxon>
        <taxon>Pseudomonadati</taxon>
        <taxon>Pseudomonadota</taxon>
        <taxon>Betaproteobacteria</taxon>
        <taxon>Burkholderiales</taxon>
        <taxon>Burkholderiaceae</taxon>
        <taxon>Paraburkholderia</taxon>
    </lineage>
</organism>